<gene>
    <name evidence="2" type="ORF">FIL88_14920</name>
</gene>
<evidence type="ECO:0000313" key="2">
    <source>
        <dbReference type="EMBL" id="TQV66060.1"/>
    </source>
</evidence>
<proteinExistence type="predicted"/>
<sequence length="161" mass="17031">MLQTDAGTRSETLPKAGVGIVLLVSTMIVLMGLASDVVNGGDKWHQGDWLIHDLNGAVRRGAFGRWIILFSDALGLSPVWTAAFFQAVITISIPVLFWRISSAVGAWSATLLLISTPAMIFLFWAGDIQGALRKEIIGVLAVLFAGIGVARGQFVPAALGG</sequence>
<keyword evidence="1" id="KW-0472">Membrane</keyword>
<dbReference type="OrthoDB" id="7873674at2"/>
<accession>A0A545SM51</accession>
<feature type="transmembrane region" description="Helical" evidence="1">
    <location>
        <begin position="136"/>
        <end position="159"/>
    </location>
</feature>
<feature type="transmembrane region" description="Helical" evidence="1">
    <location>
        <begin position="79"/>
        <end position="97"/>
    </location>
</feature>
<protein>
    <submittedName>
        <fullName evidence="2">Uncharacterized protein</fullName>
    </submittedName>
</protein>
<keyword evidence="3" id="KW-1185">Reference proteome</keyword>
<evidence type="ECO:0000313" key="3">
    <source>
        <dbReference type="Proteomes" id="UP000315816"/>
    </source>
</evidence>
<evidence type="ECO:0000256" key="1">
    <source>
        <dbReference type="SAM" id="Phobius"/>
    </source>
</evidence>
<feature type="transmembrane region" description="Helical" evidence="1">
    <location>
        <begin position="104"/>
        <end position="124"/>
    </location>
</feature>
<feature type="transmembrane region" description="Helical" evidence="1">
    <location>
        <begin position="12"/>
        <end position="34"/>
    </location>
</feature>
<dbReference type="RefSeq" id="WP_142854675.1">
    <property type="nucleotide sequence ID" value="NZ_FXWW01000007.1"/>
</dbReference>
<dbReference type="EMBL" id="VICH01000012">
    <property type="protein sequence ID" value="TQV66060.1"/>
    <property type="molecule type" value="Genomic_DNA"/>
</dbReference>
<comment type="caution">
    <text evidence="2">The sequence shown here is derived from an EMBL/GenBank/DDBJ whole genome shotgun (WGS) entry which is preliminary data.</text>
</comment>
<reference evidence="2 3" key="1">
    <citation type="submission" date="2019-06" db="EMBL/GenBank/DDBJ databases">
        <title>A novel species of marine bacteria.</title>
        <authorList>
            <person name="Wang Y."/>
        </authorList>
    </citation>
    <scope>NUCLEOTIDE SEQUENCE [LARGE SCALE GENOMIC DNA]</scope>
    <source>
        <strain evidence="2 3">MA1-10</strain>
    </source>
</reference>
<organism evidence="2 3">
    <name type="scientific">Aliiroseovarius halocynthiae</name>
    <dbReference type="NCBI Taxonomy" id="985055"/>
    <lineage>
        <taxon>Bacteria</taxon>
        <taxon>Pseudomonadati</taxon>
        <taxon>Pseudomonadota</taxon>
        <taxon>Alphaproteobacteria</taxon>
        <taxon>Rhodobacterales</taxon>
        <taxon>Paracoccaceae</taxon>
        <taxon>Aliiroseovarius</taxon>
    </lineage>
</organism>
<dbReference type="Proteomes" id="UP000315816">
    <property type="component" value="Unassembled WGS sequence"/>
</dbReference>
<keyword evidence="1" id="KW-0812">Transmembrane</keyword>
<keyword evidence="1" id="KW-1133">Transmembrane helix</keyword>
<dbReference type="AlphaFoldDB" id="A0A545SM51"/>
<name>A0A545SM51_9RHOB</name>